<evidence type="ECO:0000313" key="2">
    <source>
        <dbReference type="Proteomes" id="UP000050794"/>
    </source>
</evidence>
<dbReference type="Proteomes" id="UP000050794">
    <property type="component" value="Unassembled WGS sequence"/>
</dbReference>
<dbReference type="InterPro" id="IPR045189">
    <property type="entry name" value="UBR4-like"/>
</dbReference>
<accession>A0A183TVS3</accession>
<dbReference type="PANTHER" id="PTHR21725:SF1">
    <property type="entry name" value="E3 UBIQUITIN-PROTEIN LIGASE UBR4"/>
    <property type="match status" value="1"/>
</dbReference>
<dbReference type="PANTHER" id="PTHR21725">
    <property type="entry name" value="E3 UBIQUITIN-PROTEIN LIGASE UBR4"/>
    <property type="match status" value="1"/>
</dbReference>
<keyword evidence="2" id="KW-1185">Reference proteome</keyword>
<name>A0A183TVS3_TOXCA</name>
<dbReference type="AlphaFoldDB" id="A0A183TVS3"/>
<evidence type="ECO:0000313" key="1">
    <source>
        <dbReference type="EMBL" id="VDM24064.1"/>
    </source>
</evidence>
<dbReference type="EMBL" id="UYWY01000146">
    <property type="protein sequence ID" value="VDM24064.1"/>
    <property type="molecule type" value="Genomic_DNA"/>
</dbReference>
<evidence type="ECO:0000313" key="3">
    <source>
        <dbReference type="WBParaSite" id="TCNE_0000034201-mRNA-1"/>
    </source>
</evidence>
<protein>
    <submittedName>
        <fullName evidence="3">Elongator complex protein 1</fullName>
    </submittedName>
</protein>
<dbReference type="WBParaSite" id="TCNE_0000034201-mRNA-1">
    <property type="protein sequence ID" value="TCNE_0000034201-mRNA-1"/>
    <property type="gene ID" value="TCNE_0000034201"/>
</dbReference>
<gene>
    <name evidence="1" type="ORF">TCNE_LOCUS343</name>
</gene>
<organism evidence="2 3">
    <name type="scientific">Toxocara canis</name>
    <name type="common">Canine roundworm</name>
    <dbReference type="NCBI Taxonomy" id="6265"/>
    <lineage>
        <taxon>Eukaryota</taxon>
        <taxon>Metazoa</taxon>
        <taxon>Ecdysozoa</taxon>
        <taxon>Nematoda</taxon>
        <taxon>Chromadorea</taxon>
        <taxon>Rhabditida</taxon>
        <taxon>Spirurina</taxon>
        <taxon>Ascaridomorpha</taxon>
        <taxon>Ascaridoidea</taxon>
        <taxon>Toxocaridae</taxon>
        <taxon>Toxocara</taxon>
    </lineage>
</organism>
<sequence length="348" mass="39225">MSLFLGARKQGGIEIFVLSSAGHVYMEQLEKADDTSYYMMNTVSLPFHNNAVSMHYSEDSRFLFVSQNGSILEGTYVLRFNDNDELGNVQQIDVDHAVWQWSESAGVVSAVAQPPATNIIFFYFCGGTLYVQSLAMPAGAQANCMLLSASNASHLAVQIVDNQALQVFKSNVEGSFSLSEWQHAPDLWVEDMEYNVVESEPPTIEIRGDLQSEEDLVTIFDSCTPLEKVQFWSKALELSYDADELTKRLNSPGMSAVCLKLRFEMQKREFDVVVRNMDWNMVICALRIEVATENSPLSVTVFGKTRFLRSDRARMFDIPLTRRQSLEWYSACPIVPALIVPDRFTIVT</sequence>
<reference evidence="3" key="1">
    <citation type="submission" date="2016-06" db="UniProtKB">
        <authorList>
            <consortium name="WormBaseParasite"/>
        </authorList>
    </citation>
    <scope>IDENTIFICATION</scope>
</reference>
<reference evidence="1 2" key="2">
    <citation type="submission" date="2018-11" db="EMBL/GenBank/DDBJ databases">
        <authorList>
            <consortium name="Pathogen Informatics"/>
        </authorList>
    </citation>
    <scope>NUCLEOTIDE SEQUENCE [LARGE SCALE GENOMIC DNA]</scope>
</reference>
<proteinExistence type="predicted"/>